<name>A0A915JIA6_ROMCU</name>
<sequence length="68" mass="7438">MNGFGIMEHDKDEKKNLSIATMICSSFFPMTAGFPSPESNLPNRSQIACSPNNDGFKSPESDQRLAAE</sequence>
<dbReference type="WBParaSite" id="nRc.2.0.1.t25879-RA">
    <property type="protein sequence ID" value="nRc.2.0.1.t25879-RA"/>
    <property type="gene ID" value="nRc.2.0.1.g25879"/>
</dbReference>
<accession>A0A915JIA6</accession>
<evidence type="ECO:0000256" key="1">
    <source>
        <dbReference type="SAM" id="MobiDB-lite"/>
    </source>
</evidence>
<feature type="compositionally biased region" description="Basic and acidic residues" evidence="1">
    <location>
        <begin position="57"/>
        <end position="68"/>
    </location>
</feature>
<dbReference type="AlphaFoldDB" id="A0A915JIA6"/>
<feature type="compositionally biased region" description="Polar residues" evidence="1">
    <location>
        <begin position="37"/>
        <end position="55"/>
    </location>
</feature>
<reference evidence="3" key="1">
    <citation type="submission" date="2022-11" db="UniProtKB">
        <authorList>
            <consortium name="WormBaseParasite"/>
        </authorList>
    </citation>
    <scope>IDENTIFICATION</scope>
</reference>
<evidence type="ECO:0000313" key="2">
    <source>
        <dbReference type="Proteomes" id="UP000887565"/>
    </source>
</evidence>
<keyword evidence="2" id="KW-1185">Reference proteome</keyword>
<evidence type="ECO:0000313" key="3">
    <source>
        <dbReference type="WBParaSite" id="nRc.2.0.1.t25879-RA"/>
    </source>
</evidence>
<proteinExistence type="predicted"/>
<dbReference type="Proteomes" id="UP000887565">
    <property type="component" value="Unplaced"/>
</dbReference>
<organism evidence="2 3">
    <name type="scientific">Romanomermis culicivorax</name>
    <name type="common">Nematode worm</name>
    <dbReference type="NCBI Taxonomy" id="13658"/>
    <lineage>
        <taxon>Eukaryota</taxon>
        <taxon>Metazoa</taxon>
        <taxon>Ecdysozoa</taxon>
        <taxon>Nematoda</taxon>
        <taxon>Enoplea</taxon>
        <taxon>Dorylaimia</taxon>
        <taxon>Mermithida</taxon>
        <taxon>Mermithoidea</taxon>
        <taxon>Mermithidae</taxon>
        <taxon>Romanomermis</taxon>
    </lineage>
</organism>
<protein>
    <submittedName>
        <fullName evidence="3">Uncharacterized protein</fullName>
    </submittedName>
</protein>
<feature type="region of interest" description="Disordered" evidence="1">
    <location>
        <begin position="35"/>
        <end position="68"/>
    </location>
</feature>